<evidence type="ECO:0000256" key="2">
    <source>
        <dbReference type="ARBA" id="ARBA00022490"/>
    </source>
</evidence>
<evidence type="ECO:0000313" key="12">
    <source>
        <dbReference type="Proteomes" id="UP001286313"/>
    </source>
</evidence>
<keyword evidence="12" id="KW-1185">Reference proteome</keyword>
<evidence type="ECO:0000256" key="3">
    <source>
        <dbReference type="ARBA" id="ARBA00022737"/>
    </source>
</evidence>
<sequence length="376" mass="39881">MDQLSNQEGEDGARVKSGGGSSGGGGGEVSSQTPSYPRPNKPPVEDRALQAVLAARRRSLENAGKAEPRRSEMDEENKEGQSEEARGLEPATVEPPSWMAGVVVGGGAEGEALVGGVAGLGTLDKGVGRGRGRGRGKGRGGRVRSTEDGEEGGGGGGGGRGAKGKMVSRFMVTELRQKRKLMGHLGAPGREEIYCDKDRAAAVAMGDQDIKTSLKVKMKKERRHVQPEDTNSSAHLTEAQRAITQGKTETALSCAQKAVESGGGPASLVVRGRCHLLLGHFQEAMEDAREALNRDASLVKAVLVQAEALYGMGEFERSLVLFHRGARKRPDLVTFTRGIHKAREAIINAIGGNTSLYLIVLLVCFLCRHISWLILS</sequence>
<gene>
    <name evidence="11" type="ORF">Pcinc_039079</name>
</gene>
<keyword evidence="10" id="KW-0812">Transmembrane</keyword>
<accession>A0AAE1EJE2</accession>
<dbReference type="GO" id="GO:0005930">
    <property type="term" value="C:axoneme"/>
    <property type="evidence" value="ECO:0007669"/>
    <property type="project" value="UniProtKB-SubCell"/>
</dbReference>
<proteinExistence type="predicted"/>
<feature type="region of interest" description="Disordered" evidence="9">
    <location>
        <begin position="1"/>
        <end position="98"/>
    </location>
</feature>
<evidence type="ECO:0000256" key="5">
    <source>
        <dbReference type="ARBA" id="ARBA00023212"/>
    </source>
</evidence>
<keyword evidence="2" id="KW-0963">Cytoplasm</keyword>
<keyword evidence="4" id="KW-0802">TPR repeat</keyword>
<dbReference type="Proteomes" id="UP001286313">
    <property type="component" value="Unassembled WGS sequence"/>
</dbReference>
<evidence type="ECO:0000256" key="8">
    <source>
        <dbReference type="ARBA" id="ARBA00034143"/>
    </source>
</evidence>
<keyword evidence="5" id="KW-0206">Cytoskeleton</keyword>
<dbReference type="PANTHER" id="PTHR23040">
    <property type="match status" value="1"/>
</dbReference>
<evidence type="ECO:0000256" key="9">
    <source>
        <dbReference type="SAM" id="MobiDB-lite"/>
    </source>
</evidence>
<dbReference type="AlphaFoldDB" id="A0AAE1EJE2"/>
<feature type="transmembrane region" description="Helical" evidence="10">
    <location>
        <begin position="356"/>
        <end position="375"/>
    </location>
</feature>
<keyword evidence="6" id="KW-0966">Cell projection</keyword>
<dbReference type="InterPro" id="IPR011990">
    <property type="entry name" value="TPR-like_helical_dom_sf"/>
</dbReference>
<reference evidence="11" key="1">
    <citation type="submission" date="2023-10" db="EMBL/GenBank/DDBJ databases">
        <title>Genome assemblies of two species of porcelain crab, Petrolisthes cinctipes and Petrolisthes manimaculis (Anomura: Porcellanidae).</title>
        <authorList>
            <person name="Angst P."/>
        </authorList>
    </citation>
    <scope>NUCLEOTIDE SEQUENCE</scope>
    <source>
        <strain evidence="11">PB745_01</strain>
        <tissue evidence="11">Gill</tissue>
    </source>
</reference>
<comment type="subcellular location">
    <subcellularLocation>
        <location evidence="1">Cytoplasm</location>
        <location evidence="1">Cytoskeleton</location>
        <location evidence="1">Cilium axoneme</location>
    </subcellularLocation>
</comment>
<comment type="caution">
    <text evidence="11">The sequence shown here is derived from an EMBL/GenBank/DDBJ whole genome shotgun (WGS) entry which is preliminary data.</text>
</comment>
<feature type="compositionally biased region" description="Basic residues" evidence="9">
    <location>
        <begin position="128"/>
        <end position="142"/>
    </location>
</feature>
<evidence type="ECO:0000313" key="11">
    <source>
        <dbReference type="EMBL" id="KAK3854442.1"/>
    </source>
</evidence>
<name>A0AAE1EJE2_PETCI</name>
<keyword evidence="10" id="KW-0472">Membrane</keyword>
<evidence type="ECO:0000256" key="10">
    <source>
        <dbReference type="SAM" id="Phobius"/>
    </source>
</evidence>
<dbReference type="Gene3D" id="1.25.40.10">
    <property type="entry name" value="Tetratricopeptide repeat domain"/>
    <property type="match status" value="1"/>
</dbReference>
<evidence type="ECO:0000256" key="4">
    <source>
        <dbReference type="ARBA" id="ARBA00022803"/>
    </source>
</evidence>
<evidence type="ECO:0000256" key="7">
    <source>
        <dbReference type="ARBA" id="ARBA00034139"/>
    </source>
</evidence>
<feature type="region of interest" description="Disordered" evidence="9">
    <location>
        <begin position="119"/>
        <end position="164"/>
    </location>
</feature>
<dbReference type="InterPro" id="IPR019734">
    <property type="entry name" value="TPR_rpt"/>
</dbReference>
<dbReference type="PANTHER" id="PTHR23040:SF1">
    <property type="entry name" value="OUTER DYNEIN ARM-DOCKING COMPLEX SUBUNIT 4"/>
    <property type="match status" value="1"/>
</dbReference>
<keyword evidence="3" id="KW-0677">Repeat</keyword>
<feature type="compositionally biased region" description="Gly residues" evidence="9">
    <location>
        <begin position="152"/>
        <end position="161"/>
    </location>
</feature>
<feature type="compositionally biased region" description="Gly residues" evidence="9">
    <location>
        <begin position="17"/>
        <end position="28"/>
    </location>
</feature>
<organism evidence="11 12">
    <name type="scientific">Petrolisthes cinctipes</name>
    <name type="common">Flat porcelain crab</name>
    <dbReference type="NCBI Taxonomy" id="88211"/>
    <lineage>
        <taxon>Eukaryota</taxon>
        <taxon>Metazoa</taxon>
        <taxon>Ecdysozoa</taxon>
        <taxon>Arthropoda</taxon>
        <taxon>Crustacea</taxon>
        <taxon>Multicrustacea</taxon>
        <taxon>Malacostraca</taxon>
        <taxon>Eumalacostraca</taxon>
        <taxon>Eucarida</taxon>
        <taxon>Decapoda</taxon>
        <taxon>Pleocyemata</taxon>
        <taxon>Anomura</taxon>
        <taxon>Galatheoidea</taxon>
        <taxon>Porcellanidae</taxon>
        <taxon>Petrolisthes</taxon>
    </lineage>
</organism>
<dbReference type="EMBL" id="JAWQEG010006575">
    <property type="protein sequence ID" value="KAK3854442.1"/>
    <property type="molecule type" value="Genomic_DNA"/>
</dbReference>
<dbReference type="SUPFAM" id="SSF48452">
    <property type="entry name" value="TPR-like"/>
    <property type="match status" value="1"/>
</dbReference>
<keyword evidence="10" id="KW-1133">Transmembrane helix</keyword>
<feature type="compositionally biased region" description="Basic and acidic residues" evidence="9">
    <location>
        <begin position="58"/>
        <end position="87"/>
    </location>
</feature>
<protein>
    <recommendedName>
        <fullName evidence="7">Outer dynein arm-docking complex subunit 4</fullName>
    </recommendedName>
    <alternativeName>
        <fullName evidence="8">Tetratricopeptide repeat protein 25</fullName>
    </alternativeName>
</protein>
<dbReference type="SMART" id="SM00028">
    <property type="entry name" value="TPR"/>
    <property type="match status" value="2"/>
</dbReference>
<dbReference type="InterPro" id="IPR040111">
    <property type="entry name" value="ODAD4"/>
</dbReference>
<evidence type="ECO:0000256" key="6">
    <source>
        <dbReference type="ARBA" id="ARBA00023273"/>
    </source>
</evidence>
<evidence type="ECO:0000256" key="1">
    <source>
        <dbReference type="ARBA" id="ARBA00004430"/>
    </source>
</evidence>